<name>A0A9K3IEM8_HELAN</name>
<evidence type="ECO:0000313" key="1">
    <source>
        <dbReference type="EMBL" id="KAF5795302.1"/>
    </source>
</evidence>
<accession>A0A9K3IEM8</accession>
<reference evidence="1" key="1">
    <citation type="journal article" date="2017" name="Nature">
        <title>The sunflower genome provides insights into oil metabolism, flowering and Asterid evolution.</title>
        <authorList>
            <person name="Badouin H."/>
            <person name="Gouzy J."/>
            <person name="Grassa C.J."/>
            <person name="Murat F."/>
            <person name="Staton S.E."/>
            <person name="Cottret L."/>
            <person name="Lelandais-Briere C."/>
            <person name="Owens G.L."/>
            <person name="Carrere S."/>
            <person name="Mayjonade B."/>
            <person name="Legrand L."/>
            <person name="Gill N."/>
            <person name="Kane N.C."/>
            <person name="Bowers J.E."/>
            <person name="Hubner S."/>
            <person name="Bellec A."/>
            <person name="Berard A."/>
            <person name="Berges H."/>
            <person name="Blanchet N."/>
            <person name="Boniface M.C."/>
            <person name="Brunel D."/>
            <person name="Catrice O."/>
            <person name="Chaidir N."/>
            <person name="Claudel C."/>
            <person name="Donnadieu C."/>
            <person name="Faraut T."/>
            <person name="Fievet G."/>
            <person name="Helmstetter N."/>
            <person name="King M."/>
            <person name="Knapp S.J."/>
            <person name="Lai Z."/>
            <person name="Le Paslier M.C."/>
            <person name="Lippi Y."/>
            <person name="Lorenzon L."/>
            <person name="Mandel J.R."/>
            <person name="Marage G."/>
            <person name="Marchand G."/>
            <person name="Marquand E."/>
            <person name="Bret-Mestries E."/>
            <person name="Morien E."/>
            <person name="Nambeesan S."/>
            <person name="Nguyen T."/>
            <person name="Pegot-Espagnet P."/>
            <person name="Pouilly N."/>
            <person name="Raftis F."/>
            <person name="Sallet E."/>
            <person name="Schiex T."/>
            <person name="Thomas J."/>
            <person name="Vandecasteele C."/>
            <person name="Vares D."/>
            <person name="Vear F."/>
            <person name="Vautrin S."/>
            <person name="Crespi M."/>
            <person name="Mangin B."/>
            <person name="Burke J.M."/>
            <person name="Salse J."/>
            <person name="Munos S."/>
            <person name="Vincourt P."/>
            <person name="Rieseberg L.H."/>
            <person name="Langlade N.B."/>
        </authorList>
    </citation>
    <scope>NUCLEOTIDE SEQUENCE</scope>
    <source>
        <tissue evidence="1">Leaves</tissue>
    </source>
</reference>
<dbReference type="Gramene" id="mRNA:HanXRQr2_Chr08g0338011">
    <property type="protein sequence ID" value="CDS:HanXRQr2_Chr08g0338011.1"/>
    <property type="gene ID" value="HanXRQr2_Chr08g0338011"/>
</dbReference>
<dbReference type="EMBL" id="MNCJ02000323">
    <property type="protein sequence ID" value="KAF5795302.1"/>
    <property type="molecule type" value="Genomic_DNA"/>
</dbReference>
<evidence type="ECO:0000313" key="2">
    <source>
        <dbReference type="Proteomes" id="UP000215914"/>
    </source>
</evidence>
<proteinExistence type="predicted"/>
<keyword evidence="2" id="KW-1185">Reference proteome</keyword>
<sequence length="55" mass="6321">MYWPGSRTINECRLSEICNHEFSAQLFFKIPAVITIARGKPLHFLVIALACPFNR</sequence>
<reference evidence="1" key="2">
    <citation type="submission" date="2020-06" db="EMBL/GenBank/DDBJ databases">
        <title>Helianthus annuus Genome sequencing and assembly Release 2.</title>
        <authorList>
            <person name="Gouzy J."/>
            <person name="Langlade N."/>
            <person name="Munos S."/>
        </authorList>
    </citation>
    <scope>NUCLEOTIDE SEQUENCE</scope>
    <source>
        <tissue evidence="1">Leaves</tissue>
    </source>
</reference>
<protein>
    <submittedName>
        <fullName evidence="1">Uncharacterized protein</fullName>
    </submittedName>
</protein>
<dbReference type="Proteomes" id="UP000215914">
    <property type="component" value="Unassembled WGS sequence"/>
</dbReference>
<organism evidence="1 2">
    <name type="scientific">Helianthus annuus</name>
    <name type="common">Common sunflower</name>
    <dbReference type="NCBI Taxonomy" id="4232"/>
    <lineage>
        <taxon>Eukaryota</taxon>
        <taxon>Viridiplantae</taxon>
        <taxon>Streptophyta</taxon>
        <taxon>Embryophyta</taxon>
        <taxon>Tracheophyta</taxon>
        <taxon>Spermatophyta</taxon>
        <taxon>Magnoliopsida</taxon>
        <taxon>eudicotyledons</taxon>
        <taxon>Gunneridae</taxon>
        <taxon>Pentapetalae</taxon>
        <taxon>asterids</taxon>
        <taxon>campanulids</taxon>
        <taxon>Asterales</taxon>
        <taxon>Asteraceae</taxon>
        <taxon>Asteroideae</taxon>
        <taxon>Heliantheae alliance</taxon>
        <taxon>Heliantheae</taxon>
        <taxon>Helianthus</taxon>
    </lineage>
</organism>
<comment type="caution">
    <text evidence="1">The sequence shown here is derived from an EMBL/GenBank/DDBJ whole genome shotgun (WGS) entry which is preliminary data.</text>
</comment>
<gene>
    <name evidence="1" type="ORF">HanXRQr2_Chr08g0338011</name>
</gene>
<dbReference type="AlphaFoldDB" id="A0A9K3IEM8"/>